<keyword evidence="10" id="KW-1185">Reference proteome</keyword>
<evidence type="ECO:0000256" key="5">
    <source>
        <dbReference type="ARBA" id="ARBA00022968"/>
    </source>
</evidence>
<keyword evidence="6" id="KW-1133">Transmembrane helix</keyword>
<protein>
    <submittedName>
        <fullName evidence="9">Uncharacterized protein</fullName>
    </submittedName>
</protein>
<keyword evidence="8" id="KW-0472">Membrane</keyword>
<evidence type="ECO:0000313" key="9">
    <source>
        <dbReference type="EMBL" id="CBY15972.1"/>
    </source>
</evidence>
<dbReference type="InParanoid" id="E4Y278"/>
<sequence length="389" mass="44157">MIRLSFRTFVLCLALGLVTLLYQFQNIQNESKSRRNRISMSDNPPIEESIAKNEEEAVVYNLNEAVHAFYYPWYASAEVDGQWAHWNHPVLPHWIARVNAQCKGCKSLWKMECSTYYPTLGPYSSADPKVIDQHLRWVAEAGIGTLVVSFFAKGRTDDNGLPFEHVVQLLFERAPTYKAASIADDIRSTVSTYAKHPSAAKIDGKLIFYLYDSYQVQSSDWARVIPAVNDIAYTIGLLVEFGHLEHVIASRFSAAYSYFAAIDFSFGCTPKNWKRIVSTLSKNKVEFIPSVGPGYDDTSIRPWNKQNSKSRADGEYYSKYWDEAIKLKPKIISITSFNEWHEGTQIEPAIEKSIANSRAFGDSAYPSYSNPMQYLELTARYSSLFSPST</sequence>
<evidence type="ECO:0000256" key="7">
    <source>
        <dbReference type="ARBA" id="ARBA00023034"/>
    </source>
</evidence>
<evidence type="ECO:0000256" key="1">
    <source>
        <dbReference type="ARBA" id="ARBA00004323"/>
    </source>
</evidence>
<evidence type="ECO:0000256" key="2">
    <source>
        <dbReference type="ARBA" id="ARBA00009559"/>
    </source>
</evidence>
<dbReference type="OrthoDB" id="406152at2759"/>
<dbReference type="Proteomes" id="UP000001307">
    <property type="component" value="Unassembled WGS sequence"/>
</dbReference>
<evidence type="ECO:0000256" key="6">
    <source>
        <dbReference type="ARBA" id="ARBA00022989"/>
    </source>
</evidence>
<evidence type="ECO:0000256" key="4">
    <source>
        <dbReference type="ARBA" id="ARBA00022801"/>
    </source>
</evidence>
<evidence type="ECO:0000313" key="10">
    <source>
        <dbReference type="Proteomes" id="UP000001307"/>
    </source>
</evidence>
<proteinExistence type="inferred from homology"/>
<evidence type="ECO:0000256" key="8">
    <source>
        <dbReference type="ARBA" id="ARBA00023136"/>
    </source>
</evidence>
<comment type="subcellular location">
    <subcellularLocation>
        <location evidence="1">Golgi apparatus membrane</location>
        <topology evidence="1">Single-pass type II membrane protein</topology>
    </subcellularLocation>
</comment>
<dbReference type="CDD" id="cd11574">
    <property type="entry name" value="GH99"/>
    <property type="match status" value="1"/>
</dbReference>
<dbReference type="PANTHER" id="PTHR13572">
    <property type="entry name" value="ENDO-ALPHA-1,2-MANNOSIDASE"/>
    <property type="match status" value="1"/>
</dbReference>
<keyword evidence="4" id="KW-0378">Hydrolase</keyword>
<keyword evidence="7" id="KW-0333">Golgi apparatus</keyword>
<dbReference type="GO" id="GO:0004559">
    <property type="term" value="F:alpha-mannosidase activity"/>
    <property type="evidence" value="ECO:0007669"/>
    <property type="project" value="TreeGrafter"/>
</dbReference>
<evidence type="ECO:0000256" key="3">
    <source>
        <dbReference type="ARBA" id="ARBA00022692"/>
    </source>
</evidence>
<dbReference type="Pfam" id="PF16317">
    <property type="entry name" value="Glyco_hydro_99"/>
    <property type="match status" value="1"/>
</dbReference>
<gene>
    <name evidence="9" type="ORF">GSOID_T00016269001</name>
</gene>
<keyword evidence="5" id="KW-0735">Signal-anchor</keyword>
<dbReference type="EMBL" id="FN653779">
    <property type="protein sequence ID" value="CBY15972.1"/>
    <property type="molecule type" value="Genomic_DNA"/>
</dbReference>
<dbReference type="PANTHER" id="PTHR13572:SF4">
    <property type="entry name" value="RE57134P"/>
    <property type="match status" value="1"/>
</dbReference>
<organism evidence="9">
    <name type="scientific">Oikopleura dioica</name>
    <name type="common">Tunicate</name>
    <dbReference type="NCBI Taxonomy" id="34765"/>
    <lineage>
        <taxon>Eukaryota</taxon>
        <taxon>Metazoa</taxon>
        <taxon>Chordata</taxon>
        <taxon>Tunicata</taxon>
        <taxon>Appendicularia</taxon>
        <taxon>Copelata</taxon>
        <taxon>Oikopleuridae</taxon>
        <taxon>Oikopleura</taxon>
    </lineage>
</organism>
<dbReference type="AlphaFoldDB" id="E4Y278"/>
<name>E4Y278_OIKDI</name>
<dbReference type="InterPro" id="IPR026071">
    <property type="entry name" value="Glyco_Hydrolase_99"/>
</dbReference>
<dbReference type="Gene3D" id="3.20.20.80">
    <property type="entry name" value="Glycosidases"/>
    <property type="match status" value="1"/>
</dbReference>
<dbReference type="GO" id="GO:0000139">
    <property type="term" value="C:Golgi membrane"/>
    <property type="evidence" value="ECO:0007669"/>
    <property type="project" value="UniProtKB-SubCell"/>
</dbReference>
<comment type="similarity">
    <text evidence="2">Belongs to the glycosyl hydrolase 99 family.</text>
</comment>
<keyword evidence="3" id="KW-0812">Transmembrane</keyword>
<accession>E4Y278</accession>
<reference evidence="9" key="1">
    <citation type="journal article" date="2010" name="Science">
        <title>Plasticity of animal genome architecture unmasked by rapid evolution of a pelagic tunicate.</title>
        <authorList>
            <person name="Denoeud F."/>
            <person name="Henriet S."/>
            <person name="Mungpakdee S."/>
            <person name="Aury J.M."/>
            <person name="Da Silva C."/>
            <person name="Brinkmann H."/>
            <person name="Mikhaleva J."/>
            <person name="Olsen L.C."/>
            <person name="Jubin C."/>
            <person name="Canestro C."/>
            <person name="Bouquet J.M."/>
            <person name="Danks G."/>
            <person name="Poulain J."/>
            <person name="Campsteijn C."/>
            <person name="Adamski M."/>
            <person name="Cross I."/>
            <person name="Yadetie F."/>
            <person name="Muffato M."/>
            <person name="Louis A."/>
            <person name="Butcher S."/>
            <person name="Tsagkogeorga G."/>
            <person name="Konrad A."/>
            <person name="Singh S."/>
            <person name="Jensen M.F."/>
            <person name="Cong E.H."/>
            <person name="Eikeseth-Otteraa H."/>
            <person name="Noel B."/>
            <person name="Anthouard V."/>
            <person name="Porcel B.M."/>
            <person name="Kachouri-Lafond R."/>
            <person name="Nishino A."/>
            <person name="Ugolini M."/>
            <person name="Chourrout P."/>
            <person name="Nishida H."/>
            <person name="Aasland R."/>
            <person name="Huzurbazar S."/>
            <person name="Westhof E."/>
            <person name="Delsuc F."/>
            <person name="Lehrach H."/>
            <person name="Reinhardt R."/>
            <person name="Weissenbach J."/>
            <person name="Roy S.W."/>
            <person name="Artiguenave F."/>
            <person name="Postlethwait J.H."/>
            <person name="Manak J.R."/>
            <person name="Thompson E.M."/>
            <person name="Jaillon O."/>
            <person name="Du Pasquier L."/>
            <person name="Boudinot P."/>
            <person name="Liberles D.A."/>
            <person name="Volff J.N."/>
            <person name="Philippe H."/>
            <person name="Lenhard B."/>
            <person name="Roest Crollius H."/>
            <person name="Wincker P."/>
            <person name="Chourrout D."/>
        </authorList>
    </citation>
    <scope>NUCLEOTIDE SEQUENCE [LARGE SCALE GENOMIC DNA]</scope>
</reference>